<dbReference type="InterPro" id="IPR050624">
    <property type="entry name" value="HTH-type_Tx_Regulator"/>
</dbReference>
<evidence type="ECO:0000313" key="5">
    <source>
        <dbReference type="Proteomes" id="UP000036458"/>
    </source>
</evidence>
<feature type="DNA-binding region" description="H-T-H motif" evidence="2">
    <location>
        <begin position="29"/>
        <end position="48"/>
    </location>
</feature>
<accession>A0A0H4VPH7</accession>
<protein>
    <recommendedName>
        <fullName evidence="3">HTH tetR-type domain-containing protein</fullName>
    </recommendedName>
</protein>
<organism evidence="4 5">
    <name type="scientific">Rufibacter radiotolerans</name>
    <dbReference type="NCBI Taxonomy" id="1379910"/>
    <lineage>
        <taxon>Bacteria</taxon>
        <taxon>Pseudomonadati</taxon>
        <taxon>Bacteroidota</taxon>
        <taxon>Cytophagia</taxon>
        <taxon>Cytophagales</taxon>
        <taxon>Hymenobacteraceae</taxon>
        <taxon>Rufibacter</taxon>
    </lineage>
</organism>
<dbReference type="Pfam" id="PF00440">
    <property type="entry name" value="TetR_N"/>
    <property type="match status" value="1"/>
</dbReference>
<gene>
    <name evidence="4" type="ORF">TH63_08050</name>
</gene>
<sequence>MKKKKDIRREEIIKEAALLFKKKGVGGTSMRDLAEQVGMDAATMYHYISSKDEILKTICFDIANTYVTQLAEIEQANLTLTQKLKALVKLHIHLMTTMGAEVSVANNDWKYLSPESLQEFKNLRKQYENKLAAFIETGKQAGELREVNTSVALFTLLSAVRWVELWWRQDRGISIEELENSILTILFQGLEKNGNMES</sequence>
<reference evidence="4 5" key="1">
    <citation type="submission" date="2015-01" db="EMBL/GenBank/DDBJ databases">
        <title>Rufibacter sp./DG31D/ whole genome sequencing.</title>
        <authorList>
            <person name="Kim M.K."/>
            <person name="Srinivasan S."/>
            <person name="Lee J.-J."/>
        </authorList>
    </citation>
    <scope>NUCLEOTIDE SEQUENCE [LARGE SCALE GENOMIC DNA]</scope>
    <source>
        <strain evidence="4 5">DG31D</strain>
    </source>
</reference>
<dbReference type="SUPFAM" id="SSF46689">
    <property type="entry name" value="Homeodomain-like"/>
    <property type="match status" value="1"/>
</dbReference>
<dbReference type="GO" id="GO:0003677">
    <property type="term" value="F:DNA binding"/>
    <property type="evidence" value="ECO:0007669"/>
    <property type="project" value="UniProtKB-UniRule"/>
</dbReference>
<proteinExistence type="predicted"/>
<dbReference type="PATRIC" id="fig|1379910.4.peg.1752"/>
<keyword evidence="5" id="KW-1185">Reference proteome</keyword>
<dbReference type="InterPro" id="IPR009057">
    <property type="entry name" value="Homeodomain-like_sf"/>
</dbReference>
<dbReference type="Proteomes" id="UP000036458">
    <property type="component" value="Chromosome"/>
</dbReference>
<dbReference type="KEGG" id="ruf:TH63_08050"/>
<evidence type="ECO:0000313" key="4">
    <source>
        <dbReference type="EMBL" id="AKQ45614.1"/>
    </source>
</evidence>
<dbReference type="OrthoDB" id="9814200at2"/>
<dbReference type="PANTHER" id="PTHR43479">
    <property type="entry name" value="ACREF/ENVCD OPERON REPRESSOR-RELATED"/>
    <property type="match status" value="1"/>
</dbReference>
<evidence type="ECO:0000259" key="3">
    <source>
        <dbReference type="PROSITE" id="PS50977"/>
    </source>
</evidence>
<dbReference type="InterPro" id="IPR041490">
    <property type="entry name" value="KstR2_TetR_C"/>
</dbReference>
<dbReference type="InterPro" id="IPR001647">
    <property type="entry name" value="HTH_TetR"/>
</dbReference>
<dbReference type="InterPro" id="IPR036271">
    <property type="entry name" value="Tet_transcr_reg_TetR-rel_C_sf"/>
</dbReference>
<dbReference type="EMBL" id="CP010777">
    <property type="protein sequence ID" value="AKQ45614.1"/>
    <property type="molecule type" value="Genomic_DNA"/>
</dbReference>
<name>A0A0H4VPH7_9BACT</name>
<dbReference type="Gene3D" id="1.10.10.60">
    <property type="entry name" value="Homeodomain-like"/>
    <property type="match status" value="1"/>
</dbReference>
<feature type="domain" description="HTH tetR-type" evidence="3">
    <location>
        <begin position="6"/>
        <end position="66"/>
    </location>
</feature>
<dbReference type="Pfam" id="PF17932">
    <property type="entry name" value="TetR_C_24"/>
    <property type="match status" value="1"/>
</dbReference>
<dbReference type="RefSeq" id="WP_048920501.1">
    <property type="nucleotide sequence ID" value="NZ_CP010777.1"/>
</dbReference>
<dbReference type="PANTHER" id="PTHR43479:SF11">
    <property type="entry name" value="ACREF_ENVCD OPERON REPRESSOR-RELATED"/>
    <property type="match status" value="1"/>
</dbReference>
<dbReference type="PRINTS" id="PR00455">
    <property type="entry name" value="HTHTETR"/>
</dbReference>
<evidence type="ECO:0000256" key="2">
    <source>
        <dbReference type="PROSITE-ProRule" id="PRU00335"/>
    </source>
</evidence>
<dbReference type="PROSITE" id="PS50977">
    <property type="entry name" value="HTH_TETR_2"/>
    <property type="match status" value="1"/>
</dbReference>
<dbReference type="STRING" id="1379910.TH63_08050"/>
<dbReference type="Gene3D" id="1.10.357.10">
    <property type="entry name" value="Tetracycline Repressor, domain 2"/>
    <property type="match status" value="1"/>
</dbReference>
<evidence type="ECO:0000256" key="1">
    <source>
        <dbReference type="ARBA" id="ARBA00023125"/>
    </source>
</evidence>
<keyword evidence="1 2" id="KW-0238">DNA-binding</keyword>
<dbReference type="AlphaFoldDB" id="A0A0H4VPH7"/>
<dbReference type="SUPFAM" id="SSF48498">
    <property type="entry name" value="Tetracyclin repressor-like, C-terminal domain"/>
    <property type="match status" value="1"/>
</dbReference>